<sequence>MAKKGYKWRVHRILMKDPVLTASLPETRWLEQGTLLSMLDRHGSVIVKPSGGTGGYGIIQIRQTGPGKYEIHHGTRRQGIGRKGLYSRVRSMTRHRSLYLVQKRIPLATVRGRPIDIRVMVQRRRNTPWEVTGYLAKVAGKGHVVTNVARSKGYVLTVPQVIRLSDVRGASTDAVIRKLRNFSLRAARRLGGVVVGFDMGVDKNGEIWMIEANPRPALSLFRKLKDPSMYRKIVSYPRPY</sequence>
<reference evidence="3 4" key="1">
    <citation type="submission" date="2018-04" db="EMBL/GenBank/DDBJ databases">
        <title>Genomic Encyclopedia of Archaeal and Bacterial Type Strains, Phase II (KMG-II): from individual species to whole genera.</title>
        <authorList>
            <person name="Goeker M."/>
        </authorList>
    </citation>
    <scope>NUCLEOTIDE SEQUENCE [LARGE SCALE GENOMIC DNA]</scope>
    <source>
        <strain evidence="3 4">DSM 45787</strain>
    </source>
</reference>
<dbReference type="AlphaFoldDB" id="A0A2T6BXL4"/>
<comment type="caution">
    <text evidence="3">The sequence shown here is derived from an EMBL/GenBank/DDBJ whole genome shotgun (WGS) entry which is preliminary data.</text>
</comment>
<accession>A0A2T6BXL4</accession>
<dbReference type="PANTHER" id="PTHR21621">
    <property type="entry name" value="RIBOSOMAL PROTEIN S6 MODIFICATION PROTEIN"/>
    <property type="match status" value="1"/>
</dbReference>
<evidence type="ECO:0000313" key="4">
    <source>
        <dbReference type="Proteomes" id="UP000244240"/>
    </source>
</evidence>
<dbReference type="PROSITE" id="PS50975">
    <property type="entry name" value="ATP_GRASP"/>
    <property type="match status" value="1"/>
</dbReference>
<evidence type="ECO:0000313" key="3">
    <source>
        <dbReference type="EMBL" id="PTX60821.1"/>
    </source>
</evidence>
<dbReference type="Proteomes" id="UP000244240">
    <property type="component" value="Unassembled WGS sequence"/>
</dbReference>
<dbReference type="EMBL" id="QBKR01000008">
    <property type="protein sequence ID" value="PTX60821.1"/>
    <property type="molecule type" value="Genomic_DNA"/>
</dbReference>
<dbReference type="RefSeq" id="WP_170109557.1">
    <property type="nucleotide sequence ID" value="NZ_QBKR01000008.1"/>
</dbReference>
<feature type="domain" description="ATP-grasp" evidence="2">
    <location>
        <begin position="16"/>
        <end position="238"/>
    </location>
</feature>
<dbReference type="GO" id="GO:0046872">
    <property type="term" value="F:metal ion binding"/>
    <property type="evidence" value="ECO:0007669"/>
    <property type="project" value="InterPro"/>
</dbReference>
<dbReference type="Gene3D" id="3.30.470.20">
    <property type="entry name" value="ATP-grasp fold, B domain"/>
    <property type="match status" value="1"/>
</dbReference>
<dbReference type="PANTHER" id="PTHR21621:SF0">
    <property type="entry name" value="BETA-CITRYLGLUTAMATE SYNTHASE B-RELATED"/>
    <property type="match status" value="1"/>
</dbReference>
<organism evidence="3 4">
    <name type="scientific">Melghirimyces profundicolus</name>
    <dbReference type="NCBI Taxonomy" id="1242148"/>
    <lineage>
        <taxon>Bacteria</taxon>
        <taxon>Bacillati</taxon>
        <taxon>Bacillota</taxon>
        <taxon>Bacilli</taxon>
        <taxon>Bacillales</taxon>
        <taxon>Thermoactinomycetaceae</taxon>
        <taxon>Melghirimyces</taxon>
    </lineage>
</organism>
<dbReference type="InterPro" id="IPR011761">
    <property type="entry name" value="ATP-grasp"/>
</dbReference>
<keyword evidence="4" id="KW-1185">Reference proteome</keyword>
<dbReference type="GO" id="GO:0005524">
    <property type="term" value="F:ATP binding"/>
    <property type="evidence" value="ECO:0007669"/>
    <property type="project" value="UniProtKB-UniRule"/>
</dbReference>
<evidence type="ECO:0000256" key="1">
    <source>
        <dbReference type="PROSITE-ProRule" id="PRU00409"/>
    </source>
</evidence>
<name>A0A2T6BXL4_9BACL</name>
<gene>
    <name evidence="3" type="ORF">C8P63_108131</name>
</gene>
<dbReference type="SUPFAM" id="SSF56059">
    <property type="entry name" value="Glutathione synthetase ATP-binding domain-like"/>
    <property type="match status" value="1"/>
</dbReference>
<keyword evidence="1" id="KW-0067">ATP-binding</keyword>
<dbReference type="GO" id="GO:0018169">
    <property type="term" value="F:ribosomal S6-glutamic acid ligase activity"/>
    <property type="evidence" value="ECO:0007669"/>
    <property type="project" value="TreeGrafter"/>
</dbReference>
<dbReference type="Pfam" id="PF14398">
    <property type="entry name" value="ATPgrasp_YheCD"/>
    <property type="match status" value="1"/>
</dbReference>
<dbReference type="GO" id="GO:0009432">
    <property type="term" value="P:SOS response"/>
    <property type="evidence" value="ECO:0007669"/>
    <property type="project" value="TreeGrafter"/>
</dbReference>
<protein>
    <submittedName>
        <fullName evidence="3">YheC/D-like protein</fullName>
    </submittedName>
</protein>
<proteinExistence type="predicted"/>
<evidence type="ECO:0000259" key="2">
    <source>
        <dbReference type="PROSITE" id="PS50975"/>
    </source>
</evidence>
<keyword evidence="1" id="KW-0547">Nucleotide-binding</keyword>
<dbReference type="GO" id="GO:0005737">
    <property type="term" value="C:cytoplasm"/>
    <property type="evidence" value="ECO:0007669"/>
    <property type="project" value="TreeGrafter"/>
</dbReference>
<dbReference type="InterPro" id="IPR026838">
    <property type="entry name" value="YheC/D"/>
</dbReference>